<proteinExistence type="predicted"/>
<dbReference type="Proteomes" id="UP000076798">
    <property type="component" value="Unassembled WGS sequence"/>
</dbReference>
<evidence type="ECO:0000313" key="3">
    <source>
        <dbReference type="Proteomes" id="UP000076798"/>
    </source>
</evidence>
<feature type="compositionally biased region" description="Polar residues" evidence="1">
    <location>
        <begin position="1"/>
        <end position="15"/>
    </location>
</feature>
<reference evidence="2 3" key="1">
    <citation type="journal article" date="2016" name="Mol. Biol. Evol.">
        <title>Comparative Genomics of Early-Diverging Mushroom-Forming Fungi Provides Insights into the Origins of Lignocellulose Decay Capabilities.</title>
        <authorList>
            <person name="Nagy L.G."/>
            <person name="Riley R."/>
            <person name="Tritt A."/>
            <person name="Adam C."/>
            <person name="Daum C."/>
            <person name="Floudas D."/>
            <person name="Sun H."/>
            <person name="Yadav J.S."/>
            <person name="Pangilinan J."/>
            <person name="Larsson K.H."/>
            <person name="Matsuura K."/>
            <person name="Barry K."/>
            <person name="Labutti K."/>
            <person name="Kuo R."/>
            <person name="Ohm R.A."/>
            <person name="Bhattacharya S.S."/>
            <person name="Shirouzu T."/>
            <person name="Yoshinaga Y."/>
            <person name="Martin F.M."/>
            <person name="Grigoriev I.V."/>
            <person name="Hibbett D.S."/>
        </authorList>
    </citation>
    <scope>NUCLEOTIDE SEQUENCE [LARGE SCALE GENOMIC DNA]</scope>
    <source>
        <strain evidence="2 3">HHB10207 ss-3</strain>
    </source>
</reference>
<feature type="region of interest" description="Disordered" evidence="1">
    <location>
        <begin position="591"/>
        <end position="612"/>
    </location>
</feature>
<protein>
    <submittedName>
        <fullName evidence="2">Uncharacterized protein</fullName>
    </submittedName>
</protein>
<feature type="compositionally biased region" description="Basic and acidic residues" evidence="1">
    <location>
        <begin position="640"/>
        <end position="649"/>
    </location>
</feature>
<sequence>MASASIHNRTSQTSPRPHPPLCPVEEERVPEGTENELEEKKPIELLMKESEEDEENVQALKAYARLVINTNDAEVLERAVPSFEIGEWWKSGGELLPVFLAVRERFLATDTSFRVKETVNQQLVYCREWSGWRNDGYWRDDLEGNAITRWCRDQCRYLVYRSDDSHRQFFPAWVFFTSLDEHNSDLRGSPWHDSYEKSVARVLSSFDQNGELGDRFDVFRSAVRECRSLLHGGRSDDVTRILSSGDRFSLLRSLLRNPYISWVDIERIVAFITRGNEVAVLGESAGFFSNLPDIKPVLLDYQSDFEYSPPRYIDPLIYFLDRGGFESLSSLRPAHDFFQLCLARSSTDQIDKTVSDRARFYLSEHHEAFTPLPGPSDQDLEDLFQAVVTYKENMPSQDLQALWIDALMECDSLIQEHKGSGIKDILSHVGHLPILNVLICNSAIRLSNFSSLLLLAMQGQEHVALRDLSPLINDLSLLDHPHAYRPIIEFLALILQNLPSDFTLPAQFDLSLVFRLFMRNDPDRDTWRKFSNTLMQYLDHDALGALSDQIYVRRFLELCVSPHGHGFFSWKPNERTSESTRQRAAELMKKLDAAQRPSGADRAAGDVNPPEPINTDIAEARRPFAIRVWHAFASRLTEPWPRRRDEKKGGQVSDIEMALRSPSGAYRSGSWPSNESLFETM</sequence>
<gene>
    <name evidence="2" type="ORF">SISSUDRAFT_1067069</name>
</gene>
<name>A0A165XK42_9AGAM</name>
<feature type="region of interest" description="Disordered" evidence="1">
    <location>
        <begin position="640"/>
        <end position="681"/>
    </location>
</feature>
<organism evidence="2 3">
    <name type="scientific">Sistotremastrum suecicum HHB10207 ss-3</name>
    <dbReference type="NCBI Taxonomy" id="1314776"/>
    <lineage>
        <taxon>Eukaryota</taxon>
        <taxon>Fungi</taxon>
        <taxon>Dikarya</taxon>
        <taxon>Basidiomycota</taxon>
        <taxon>Agaricomycotina</taxon>
        <taxon>Agaricomycetes</taxon>
        <taxon>Sistotremastrales</taxon>
        <taxon>Sistotremastraceae</taxon>
        <taxon>Sistotremastrum</taxon>
    </lineage>
</organism>
<evidence type="ECO:0000313" key="2">
    <source>
        <dbReference type="EMBL" id="KZT32272.1"/>
    </source>
</evidence>
<feature type="compositionally biased region" description="Polar residues" evidence="1">
    <location>
        <begin position="670"/>
        <end position="681"/>
    </location>
</feature>
<evidence type="ECO:0000256" key="1">
    <source>
        <dbReference type="SAM" id="MobiDB-lite"/>
    </source>
</evidence>
<keyword evidence="3" id="KW-1185">Reference proteome</keyword>
<dbReference type="AlphaFoldDB" id="A0A165XK42"/>
<dbReference type="STRING" id="1314776.A0A165XK42"/>
<accession>A0A165XK42</accession>
<dbReference type="EMBL" id="KV428359">
    <property type="protein sequence ID" value="KZT32272.1"/>
    <property type="molecule type" value="Genomic_DNA"/>
</dbReference>
<feature type="region of interest" description="Disordered" evidence="1">
    <location>
        <begin position="1"/>
        <end position="39"/>
    </location>
</feature>